<comment type="caution">
    <text evidence="1">The sequence shown here is derived from an EMBL/GenBank/DDBJ whole genome shotgun (WGS) entry which is preliminary data.</text>
</comment>
<accession>A0ACB8UUJ6</accession>
<organism evidence="1">
    <name type="scientific">Ophidiomyces ophidiicola</name>
    <dbReference type="NCBI Taxonomy" id="1387563"/>
    <lineage>
        <taxon>Eukaryota</taxon>
        <taxon>Fungi</taxon>
        <taxon>Dikarya</taxon>
        <taxon>Ascomycota</taxon>
        <taxon>Pezizomycotina</taxon>
        <taxon>Eurotiomycetes</taxon>
        <taxon>Eurotiomycetidae</taxon>
        <taxon>Onygenales</taxon>
        <taxon>Onygenaceae</taxon>
        <taxon>Ophidiomyces</taxon>
    </lineage>
</organism>
<sequence>MTMMKECVQPLQHGSSGGRRDKERHRAEAGSCGPVTTQTRHRKAARQVKDSDRAGRPLKSSMAAMLEVEKRRARATASGEKKKLQNRLRTQPTQPAPRQRPATVAPSSMAFHAQPVPLPPTRIRSTSRISPSAAHAFLTEYLDQAAVDPAYQPDSTLTWKGPISANAGLAPNLAIHNLKRVQAGLAGEVLGRDFILEMQLQQPEFEPVQDTTEGAPTEDTKRDSEWQDLDKFEREQVDLVQGGDGEDEENAGATVTDPAMDADGDATPKDAAINKEERKRKKKERRKAEQRAKASAAS</sequence>
<evidence type="ECO:0000313" key="1">
    <source>
        <dbReference type="EMBL" id="KAI2385454.1"/>
    </source>
</evidence>
<protein>
    <submittedName>
        <fullName evidence="1">Uncharacterized protein</fullName>
    </submittedName>
</protein>
<gene>
    <name evidence="1" type="ORF">LOY88_004072</name>
</gene>
<reference evidence="1" key="1">
    <citation type="journal article" date="2022" name="bioRxiv">
        <title>Population genetic analysis of Ophidiomyces ophidiicola, the causative agent of snake fungal disease, indicates recent introductions to the USA.</title>
        <authorList>
            <person name="Ladner J.T."/>
            <person name="Palmer J.M."/>
            <person name="Ettinger C.L."/>
            <person name="Stajich J.E."/>
            <person name="Farrell T.M."/>
            <person name="Glorioso B.M."/>
            <person name="Lawson B."/>
            <person name="Price S.J."/>
            <person name="Stengle A.G."/>
            <person name="Grear D.A."/>
            <person name="Lorch J.M."/>
        </authorList>
    </citation>
    <scope>NUCLEOTIDE SEQUENCE</scope>
    <source>
        <strain evidence="1">NWHC 24266-5</strain>
    </source>
</reference>
<name>A0ACB8UUJ6_9EURO</name>
<dbReference type="EMBL" id="JALBCA010000058">
    <property type="protein sequence ID" value="KAI2385454.1"/>
    <property type="molecule type" value="Genomic_DNA"/>
</dbReference>
<proteinExistence type="predicted"/>